<dbReference type="AlphaFoldDB" id="A0A3G1KQT5"/>
<dbReference type="KEGG" id="fwa:DCMF_08490"/>
<dbReference type="OrthoDB" id="1683105at2"/>
<accession>A0A3G1KQT5</accession>
<evidence type="ECO:0000313" key="1">
    <source>
        <dbReference type="EMBL" id="ATW24806.1"/>
    </source>
</evidence>
<protein>
    <recommendedName>
        <fullName evidence="3">ArsR family transcriptional regulator</fullName>
    </recommendedName>
</protein>
<evidence type="ECO:0000313" key="2">
    <source>
        <dbReference type="Proteomes" id="UP000323521"/>
    </source>
</evidence>
<proteinExistence type="predicted"/>
<name>A0A3G1KQT5_FORW1</name>
<dbReference type="EMBL" id="CP017634">
    <property type="protein sequence ID" value="ATW24806.1"/>
    <property type="molecule type" value="Genomic_DNA"/>
</dbReference>
<gene>
    <name evidence="1" type="ORF">DCMF_08490</name>
</gene>
<sequence>MADLLPLKSRILSYISGVEGEVSLHDIRRDLQQEYQNERQFNQRMISQHLSSLCAVGMIEVGRVAFGPKGELVINYQITGTGVDRLKYLDPAGGQKNDRSLK</sequence>
<dbReference type="InterPro" id="IPR036390">
    <property type="entry name" value="WH_DNA-bd_sf"/>
</dbReference>
<dbReference type="SUPFAM" id="SSF46785">
    <property type="entry name" value="Winged helix' DNA-binding domain"/>
    <property type="match status" value="1"/>
</dbReference>
<evidence type="ECO:0008006" key="3">
    <source>
        <dbReference type="Google" id="ProtNLM"/>
    </source>
</evidence>
<keyword evidence="2" id="KW-1185">Reference proteome</keyword>
<dbReference type="Proteomes" id="UP000323521">
    <property type="component" value="Chromosome"/>
</dbReference>
<reference evidence="1 2" key="1">
    <citation type="submission" date="2016-10" db="EMBL/GenBank/DDBJ databases">
        <title>Complete Genome Sequence of Peptococcaceae strain DCMF.</title>
        <authorList>
            <person name="Edwards R.J."/>
            <person name="Holland S.I."/>
            <person name="Deshpande N.P."/>
            <person name="Wong Y.K."/>
            <person name="Ertan H."/>
            <person name="Manefield M."/>
            <person name="Russell T.L."/>
            <person name="Lee M.J."/>
        </authorList>
    </citation>
    <scope>NUCLEOTIDE SEQUENCE [LARGE SCALE GENOMIC DNA]</scope>
    <source>
        <strain evidence="1 2">DCMF</strain>
    </source>
</reference>
<dbReference type="RefSeq" id="WP_148134033.1">
    <property type="nucleotide sequence ID" value="NZ_CP017634.1"/>
</dbReference>
<organism evidence="1 2">
    <name type="scientific">Formimonas warabiya</name>
    <dbReference type="NCBI Taxonomy" id="1761012"/>
    <lineage>
        <taxon>Bacteria</taxon>
        <taxon>Bacillati</taxon>
        <taxon>Bacillota</taxon>
        <taxon>Clostridia</taxon>
        <taxon>Eubacteriales</taxon>
        <taxon>Peptococcaceae</taxon>
        <taxon>Candidatus Formimonas</taxon>
    </lineage>
</organism>